<sequence>MAGRHIFVLRPDPERIDPYFLAGILRGSRNLRHYTSMSTSYRVDVRRAEVPLLPIEEQRACGEAFRRLEAFQSALRRTAELGEEMTRVVTGGLADGGLRPARSGG</sequence>
<evidence type="ECO:0000256" key="2">
    <source>
        <dbReference type="ARBA" id="ARBA00023125"/>
    </source>
</evidence>
<name>A0ABR7LV55_9ACTN</name>
<dbReference type="Gene3D" id="3.90.220.20">
    <property type="entry name" value="DNA methylase specificity domains"/>
    <property type="match status" value="1"/>
</dbReference>
<dbReference type="InterPro" id="IPR044946">
    <property type="entry name" value="Restrct_endonuc_typeI_TRD_sf"/>
</dbReference>
<evidence type="ECO:0000256" key="1">
    <source>
        <dbReference type="ARBA" id="ARBA00022747"/>
    </source>
</evidence>
<reference evidence="3 4" key="1">
    <citation type="submission" date="2020-06" db="EMBL/GenBank/DDBJ databases">
        <title>Actinomadura xiongansis sp. nov., isolated from soil of Baiyangdian.</title>
        <authorList>
            <person name="Zhang X."/>
        </authorList>
    </citation>
    <scope>NUCLEOTIDE SEQUENCE [LARGE SCALE GENOMIC DNA]</scope>
    <source>
        <strain evidence="3 4">HBUM206468</strain>
    </source>
</reference>
<evidence type="ECO:0000313" key="3">
    <source>
        <dbReference type="EMBL" id="MBC6468681.1"/>
    </source>
</evidence>
<dbReference type="RefSeq" id="WP_187245723.1">
    <property type="nucleotide sequence ID" value="NZ_BAAAOK010000001.1"/>
</dbReference>
<keyword evidence="1" id="KW-0680">Restriction system</keyword>
<evidence type="ECO:0000313" key="4">
    <source>
        <dbReference type="Proteomes" id="UP000805614"/>
    </source>
</evidence>
<keyword evidence="2" id="KW-0238">DNA-binding</keyword>
<dbReference type="Proteomes" id="UP000805614">
    <property type="component" value="Unassembled WGS sequence"/>
</dbReference>
<evidence type="ECO:0008006" key="5">
    <source>
        <dbReference type="Google" id="ProtNLM"/>
    </source>
</evidence>
<comment type="caution">
    <text evidence="3">The sequence shown here is derived from an EMBL/GenBank/DDBJ whole genome shotgun (WGS) entry which is preliminary data.</text>
</comment>
<accession>A0ABR7LV55</accession>
<keyword evidence="4" id="KW-1185">Reference proteome</keyword>
<protein>
    <recommendedName>
        <fullName evidence="5">Type I restriction modification DNA specificity domain-containing protein</fullName>
    </recommendedName>
</protein>
<proteinExistence type="predicted"/>
<dbReference type="EMBL" id="JABVEC010000020">
    <property type="protein sequence ID" value="MBC6468681.1"/>
    <property type="molecule type" value="Genomic_DNA"/>
</dbReference>
<dbReference type="SUPFAM" id="SSF116734">
    <property type="entry name" value="DNA methylase specificity domain"/>
    <property type="match status" value="1"/>
</dbReference>
<gene>
    <name evidence="3" type="ORF">HKK74_24755</name>
</gene>
<organism evidence="3 4">
    <name type="scientific">Actinomadura alba</name>
    <dbReference type="NCBI Taxonomy" id="406431"/>
    <lineage>
        <taxon>Bacteria</taxon>
        <taxon>Bacillati</taxon>
        <taxon>Actinomycetota</taxon>
        <taxon>Actinomycetes</taxon>
        <taxon>Streptosporangiales</taxon>
        <taxon>Thermomonosporaceae</taxon>
        <taxon>Actinomadura</taxon>
    </lineage>
</organism>